<reference evidence="2" key="1">
    <citation type="journal article" date="2023" name="Nat. Commun.">
        <title>Diploid and tetraploid genomes of Acorus and the evolution of monocots.</title>
        <authorList>
            <person name="Ma L."/>
            <person name="Liu K.W."/>
            <person name="Li Z."/>
            <person name="Hsiao Y.Y."/>
            <person name="Qi Y."/>
            <person name="Fu T."/>
            <person name="Tang G.D."/>
            <person name="Zhang D."/>
            <person name="Sun W.H."/>
            <person name="Liu D.K."/>
            <person name="Li Y."/>
            <person name="Chen G.Z."/>
            <person name="Liu X.D."/>
            <person name="Liao X.Y."/>
            <person name="Jiang Y.T."/>
            <person name="Yu X."/>
            <person name="Hao Y."/>
            <person name="Huang J."/>
            <person name="Zhao X.W."/>
            <person name="Ke S."/>
            <person name="Chen Y.Y."/>
            <person name="Wu W.L."/>
            <person name="Hsu J.L."/>
            <person name="Lin Y.F."/>
            <person name="Huang M.D."/>
            <person name="Li C.Y."/>
            <person name="Huang L."/>
            <person name="Wang Z.W."/>
            <person name="Zhao X."/>
            <person name="Zhong W.Y."/>
            <person name="Peng D.H."/>
            <person name="Ahmad S."/>
            <person name="Lan S."/>
            <person name="Zhang J.S."/>
            <person name="Tsai W.C."/>
            <person name="Van de Peer Y."/>
            <person name="Liu Z.J."/>
        </authorList>
    </citation>
    <scope>NUCLEOTIDE SEQUENCE</scope>
    <source>
        <strain evidence="2">SCP</strain>
    </source>
</reference>
<evidence type="ECO:0000313" key="2">
    <source>
        <dbReference type="EMBL" id="KAK1257201.1"/>
    </source>
</evidence>
<accession>A0AAV8ZXE8</accession>
<keyword evidence="3" id="KW-1185">Reference proteome</keyword>
<sequence>MAIVDNTRKGNLRMDRPISWTLHVDGASNLNGAGAGMILQSEDGFMFKHAIKLGFKASNNEAEYEALIAGLEFAVDLSV</sequence>
<dbReference type="InterPro" id="IPR036397">
    <property type="entry name" value="RNaseH_sf"/>
</dbReference>
<proteinExistence type="predicted"/>
<comment type="caution">
    <text evidence="2">The sequence shown here is derived from an EMBL/GenBank/DDBJ whole genome shotgun (WGS) entry which is preliminary data.</text>
</comment>
<dbReference type="InterPro" id="IPR002156">
    <property type="entry name" value="RNaseH_domain"/>
</dbReference>
<dbReference type="Gene3D" id="3.30.420.10">
    <property type="entry name" value="Ribonuclease H-like superfamily/Ribonuclease H"/>
    <property type="match status" value="1"/>
</dbReference>
<dbReference type="AlphaFoldDB" id="A0AAV8ZXE8"/>
<dbReference type="GO" id="GO:0003676">
    <property type="term" value="F:nucleic acid binding"/>
    <property type="evidence" value="ECO:0007669"/>
    <property type="project" value="InterPro"/>
</dbReference>
<dbReference type="Pfam" id="PF13456">
    <property type="entry name" value="RVT_3"/>
    <property type="match status" value="1"/>
</dbReference>
<dbReference type="GO" id="GO:0004523">
    <property type="term" value="F:RNA-DNA hybrid ribonuclease activity"/>
    <property type="evidence" value="ECO:0007669"/>
    <property type="project" value="InterPro"/>
</dbReference>
<reference evidence="2" key="2">
    <citation type="submission" date="2023-06" db="EMBL/GenBank/DDBJ databases">
        <authorList>
            <person name="Ma L."/>
            <person name="Liu K.-W."/>
            <person name="Li Z."/>
            <person name="Hsiao Y.-Y."/>
            <person name="Qi Y."/>
            <person name="Fu T."/>
            <person name="Tang G."/>
            <person name="Zhang D."/>
            <person name="Sun W.-H."/>
            <person name="Liu D.-K."/>
            <person name="Li Y."/>
            <person name="Chen G.-Z."/>
            <person name="Liu X.-D."/>
            <person name="Liao X.-Y."/>
            <person name="Jiang Y.-T."/>
            <person name="Yu X."/>
            <person name="Hao Y."/>
            <person name="Huang J."/>
            <person name="Zhao X.-W."/>
            <person name="Ke S."/>
            <person name="Chen Y.-Y."/>
            <person name="Wu W.-L."/>
            <person name="Hsu J.-L."/>
            <person name="Lin Y.-F."/>
            <person name="Huang M.-D."/>
            <person name="Li C.-Y."/>
            <person name="Huang L."/>
            <person name="Wang Z.-W."/>
            <person name="Zhao X."/>
            <person name="Zhong W.-Y."/>
            <person name="Peng D.-H."/>
            <person name="Ahmad S."/>
            <person name="Lan S."/>
            <person name="Zhang J.-S."/>
            <person name="Tsai W.-C."/>
            <person name="Van De Peer Y."/>
            <person name="Liu Z.-J."/>
        </authorList>
    </citation>
    <scope>NUCLEOTIDE SEQUENCE</scope>
    <source>
        <strain evidence="2">SCP</strain>
        <tissue evidence="2">Leaves</tissue>
    </source>
</reference>
<dbReference type="SUPFAM" id="SSF53098">
    <property type="entry name" value="Ribonuclease H-like"/>
    <property type="match status" value="1"/>
</dbReference>
<dbReference type="Proteomes" id="UP001179952">
    <property type="component" value="Unassembled WGS sequence"/>
</dbReference>
<name>A0AAV8ZXE8_ACOGR</name>
<dbReference type="EMBL" id="JAUJYN010000055">
    <property type="protein sequence ID" value="KAK1257201.1"/>
    <property type="molecule type" value="Genomic_DNA"/>
</dbReference>
<dbReference type="PROSITE" id="PS50879">
    <property type="entry name" value="RNASE_H_1"/>
    <property type="match status" value="1"/>
</dbReference>
<feature type="domain" description="RNase H type-1" evidence="1">
    <location>
        <begin position="16"/>
        <end position="79"/>
    </location>
</feature>
<dbReference type="PANTHER" id="PTHR48475">
    <property type="entry name" value="RIBONUCLEASE H"/>
    <property type="match status" value="1"/>
</dbReference>
<evidence type="ECO:0000259" key="1">
    <source>
        <dbReference type="PROSITE" id="PS50879"/>
    </source>
</evidence>
<evidence type="ECO:0000313" key="3">
    <source>
        <dbReference type="Proteomes" id="UP001179952"/>
    </source>
</evidence>
<organism evidence="2 3">
    <name type="scientific">Acorus gramineus</name>
    <name type="common">Dwarf sweet flag</name>
    <dbReference type="NCBI Taxonomy" id="55184"/>
    <lineage>
        <taxon>Eukaryota</taxon>
        <taxon>Viridiplantae</taxon>
        <taxon>Streptophyta</taxon>
        <taxon>Embryophyta</taxon>
        <taxon>Tracheophyta</taxon>
        <taxon>Spermatophyta</taxon>
        <taxon>Magnoliopsida</taxon>
        <taxon>Liliopsida</taxon>
        <taxon>Acoraceae</taxon>
        <taxon>Acorus</taxon>
    </lineage>
</organism>
<dbReference type="PANTHER" id="PTHR48475:SF2">
    <property type="entry name" value="RIBONUCLEASE H"/>
    <property type="match status" value="1"/>
</dbReference>
<dbReference type="InterPro" id="IPR012337">
    <property type="entry name" value="RNaseH-like_sf"/>
</dbReference>
<protein>
    <recommendedName>
        <fullName evidence="1">RNase H type-1 domain-containing protein</fullName>
    </recommendedName>
</protein>
<gene>
    <name evidence="2" type="ORF">QJS04_geneDACA022590</name>
</gene>